<feature type="chain" id="PRO_5021042026" description="Carboxypeptidase" evidence="6">
    <location>
        <begin position="34"/>
        <end position="715"/>
    </location>
</feature>
<dbReference type="PANTHER" id="PTHR11802">
    <property type="entry name" value="SERINE PROTEASE FAMILY S10 SERINE CARBOXYPEPTIDASE"/>
    <property type="match status" value="1"/>
</dbReference>
<evidence type="ECO:0000256" key="4">
    <source>
        <dbReference type="ARBA" id="ARBA00022801"/>
    </source>
</evidence>
<proteinExistence type="inferred from homology"/>
<evidence type="ECO:0000256" key="3">
    <source>
        <dbReference type="ARBA" id="ARBA00022670"/>
    </source>
</evidence>
<evidence type="ECO:0000256" key="7">
    <source>
        <dbReference type="SAM" id="MobiDB-lite"/>
    </source>
</evidence>
<dbReference type="PROSITE" id="PS00131">
    <property type="entry name" value="CARBOXYPEPT_SER_SER"/>
    <property type="match status" value="1"/>
</dbReference>
<comment type="similarity">
    <text evidence="1 6">Belongs to the peptidase S10 family.</text>
</comment>
<organism evidence="8 9">
    <name type="scientific">Elsinoe australis</name>
    <dbReference type="NCBI Taxonomy" id="40998"/>
    <lineage>
        <taxon>Eukaryota</taxon>
        <taxon>Fungi</taxon>
        <taxon>Dikarya</taxon>
        <taxon>Ascomycota</taxon>
        <taxon>Pezizomycotina</taxon>
        <taxon>Dothideomycetes</taxon>
        <taxon>Dothideomycetidae</taxon>
        <taxon>Myriangiales</taxon>
        <taxon>Elsinoaceae</taxon>
        <taxon>Elsinoe</taxon>
    </lineage>
</organism>
<dbReference type="InterPro" id="IPR001563">
    <property type="entry name" value="Peptidase_S10"/>
</dbReference>
<sequence length="715" mass="76974">MLDRRQQAQRQARHQTMSLIILIAALWLASAPAQFVQTPQYSNTLTSPINPNISISYKSPEPGTCNTIFPTQKQYTGYVSLPPFSLAPIQQNYSINTFFWFVEARENSDSAPLTIWLNGGPGSSSMFGFFEEVGPCEVVSLPDGSYGTQARMWGWDRSSNLLFIDQPTQVGFSFDTLRNGSKDLLGYGSVDYPPTNVPAGQPDNTFLNGTFASGNFDFTANTTEIAARATWHFLQAWLSSFPQYNPGRSSATAEQKAAGVHLFAESYGGKYGPTFANYFDEQTDQILRGDVTANNSIEIRVETLGIMNGIIDDLIQNYYQVQYAYNNTYGLQTIDQLDQLNSLRSLEQDCIPAINACRRAAANSDPDNEGDVADVNDLCNQAQMSCYNTSASAFLKSGRNVYDIRIIDPSPEPDASYQEYLNNATIQLSIGAQINYTESNSGVQNAFISTGDTIRSDPLADLAILLNKGVRVALLYGDADWICNWLGGEAISLALAGLLDPSTATPTSPFLAVPTPPIRPNSTGPPGSYASAFPAAGYADIVVNSTYVGGAVRQYGNLSFSRIYDAAHFSPYSQPETAFTIFSRIILGTDISTGNTIDLSTYASTGPPTANKTNSQFAKQPEPTCWLRALDSSCSQEDAQAIAQGKGVVRQGVWYADEKDVETAVPQSTPSETAPATGVFTATSTPSPTGGAAAMRSGRGAVLVVGALAAVVIGM</sequence>
<dbReference type="EC" id="3.4.16.-" evidence="6"/>
<dbReference type="GO" id="GO:0004185">
    <property type="term" value="F:serine-type carboxypeptidase activity"/>
    <property type="evidence" value="ECO:0007669"/>
    <property type="project" value="UniProtKB-UniRule"/>
</dbReference>
<protein>
    <recommendedName>
        <fullName evidence="6">Carboxypeptidase</fullName>
        <ecNumber evidence="6">3.4.16.-</ecNumber>
    </recommendedName>
</protein>
<dbReference type="PRINTS" id="PR00724">
    <property type="entry name" value="CRBOXYPTASEC"/>
</dbReference>
<dbReference type="Proteomes" id="UP000308133">
    <property type="component" value="Unassembled WGS sequence"/>
</dbReference>
<dbReference type="InterPro" id="IPR018202">
    <property type="entry name" value="Ser_caboxypep_ser_AS"/>
</dbReference>
<dbReference type="AlphaFoldDB" id="A0A4U7AXI9"/>
<dbReference type="Gene3D" id="3.40.50.1820">
    <property type="entry name" value="alpha/beta hydrolase"/>
    <property type="match status" value="1"/>
</dbReference>
<reference evidence="8 9" key="1">
    <citation type="submission" date="2018-02" db="EMBL/GenBank/DDBJ databases">
        <title>Draft genome sequences of Elsinoe sp., causing black scab on jojoba.</title>
        <authorList>
            <person name="Stodart B."/>
            <person name="Jeffress S."/>
            <person name="Ash G."/>
            <person name="Arun Chinnappa K."/>
        </authorList>
    </citation>
    <scope>NUCLEOTIDE SEQUENCE [LARGE SCALE GENOMIC DNA]</scope>
    <source>
        <strain evidence="8 9">Hillstone_2</strain>
    </source>
</reference>
<evidence type="ECO:0000256" key="5">
    <source>
        <dbReference type="ARBA" id="ARBA00023180"/>
    </source>
</evidence>
<dbReference type="Pfam" id="PF00450">
    <property type="entry name" value="Peptidase_S10"/>
    <property type="match status" value="1"/>
</dbReference>
<dbReference type="GO" id="GO:0000324">
    <property type="term" value="C:fungal-type vacuole"/>
    <property type="evidence" value="ECO:0007669"/>
    <property type="project" value="TreeGrafter"/>
</dbReference>
<feature type="signal peptide" evidence="6">
    <location>
        <begin position="1"/>
        <end position="33"/>
    </location>
</feature>
<dbReference type="EMBL" id="PTQR01000054">
    <property type="protein sequence ID" value="TKX23318.1"/>
    <property type="molecule type" value="Genomic_DNA"/>
</dbReference>
<dbReference type="SUPFAM" id="SSF53474">
    <property type="entry name" value="alpha/beta-Hydrolases"/>
    <property type="match status" value="1"/>
</dbReference>
<keyword evidence="3 6" id="KW-0645">Protease</keyword>
<evidence type="ECO:0000313" key="8">
    <source>
        <dbReference type="EMBL" id="TKX23318.1"/>
    </source>
</evidence>
<evidence type="ECO:0000256" key="1">
    <source>
        <dbReference type="ARBA" id="ARBA00009431"/>
    </source>
</evidence>
<keyword evidence="4 6" id="KW-0378">Hydrolase</keyword>
<feature type="compositionally biased region" description="Polar residues" evidence="7">
    <location>
        <begin position="665"/>
        <end position="682"/>
    </location>
</feature>
<evidence type="ECO:0000256" key="6">
    <source>
        <dbReference type="RuleBase" id="RU361156"/>
    </source>
</evidence>
<gene>
    <name evidence="8" type="ORF">C1H76_4385</name>
</gene>
<keyword evidence="6" id="KW-0732">Signal</keyword>
<accession>A0A4U7AXI9</accession>
<comment type="caution">
    <text evidence="8">The sequence shown here is derived from an EMBL/GenBank/DDBJ whole genome shotgun (WGS) entry which is preliminary data.</text>
</comment>
<dbReference type="PANTHER" id="PTHR11802:SF404">
    <property type="entry name" value="CARBOXYPEPTIDASE"/>
    <property type="match status" value="1"/>
</dbReference>
<dbReference type="InterPro" id="IPR029058">
    <property type="entry name" value="AB_hydrolase_fold"/>
</dbReference>
<keyword evidence="2 6" id="KW-0121">Carboxypeptidase</keyword>
<dbReference type="GO" id="GO:0006508">
    <property type="term" value="P:proteolysis"/>
    <property type="evidence" value="ECO:0007669"/>
    <property type="project" value="UniProtKB-KW"/>
</dbReference>
<evidence type="ECO:0000256" key="2">
    <source>
        <dbReference type="ARBA" id="ARBA00022645"/>
    </source>
</evidence>
<feature type="region of interest" description="Disordered" evidence="7">
    <location>
        <begin position="663"/>
        <end position="682"/>
    </location>
</feature>
<evidence type="ECO:0000313" key="9">
    <source>
        <dbReference type="Proteomes" id="UP000308133"/>
    </source>
</evidence>
<name>A0A4U7AXI9_9PEZI</name>
<keyword evidence="5" id="KW-0325">Glycoprotein</keyword>